<dbReference type="GeneID" id="107470984"/>
<dbReference type="CDD" id="cd00303">
    <property type="entry name" value="retropepsin_like"/>
    <property type="match status" value="1"/>
</dbReference>
<protein>
    <submittedName>
        <fullName evidence="2">Uncharacterized protein LOC107470984 isoform X1</fullName>
    </submittedName>
</protein>
<dbReference type="InterPro" id="IPR043502">
    <property type="entry name" value="DNA/RNA_pol_sf"/>
</dbReference>
<dbReference type="SUPFAM" id="SSF56672">
    <property type="entry name" value="DNA/RNA polymerases"/>
    <property type="match status" value="1"/>
</dbReference>
<sequence>MLYQVELELDASPGISIEEVPNGGKLLQRLDQQVIEHHLSYNVMHDTSGPASIRIKAQIRGLDVQALIDGGSSDSFIQPRIAKFLNLPIDPAPGVRVMVGNFAIMDVEGRISSLEVTLQVCKITIPEVFVLHVAGGDLVIGTPWLRTLRAHIVDYDAAFLRFWHEGQFVTVQGETSSALSQAQFHHIGRLVNTDAIAEAFTVQLQQSDERAETLLQLPEGLNLELTILLHTCGTVFAQPKGLPPQRAHDHLFPLTKGAEPVKVRPYRYPHSQKNQIELMVKQMLEDRII</sequence>
<reference evidence="2" key="2">
    <citation type="submission" date="2025-08" db="UniProtKB">
        <authorList>
            <consortium name="RefSeq"/>
        </authorList>
    </citation>
    <scope>IDENTIFICATION</scope>
    <source>
        <tissue evidence="2">Whole plant</tissue>
    </source>
</reference>
<keyword evidence="1" id="KW-1185">Reference proteome</keyword>
<accession>A0A6P5MUZ1</accession>
<dbReference type="Proteomes" id="UP000515211">
    <property type="component" value="Chromosome 10"/>
</dbReference>
<proteinExistence type="predicted"/>
<name>A0A6P5MUZ1_ARADU</name>
<dbReference type="SUPFAM" id="SSF50630">
    <property type="entry name" value="Acid proteases"/>
    <property type="match status" value="1"/>
</dbReference>
<dbReference type="Gene3D" id="2.40.70.10">
    <property type="entry name" value="Acid Proteases"/>
    <property type="match status" value="1"/>
</dbReference>
<evidence type="ECO:0000313" key="2">
    <source>
        <dbReference type="RefSeq" id="XP_020988450.1"/>
    </source>
</evidence>
<organism evidence="1 2">
    <name type="scientific">Arachis duranensis</name>
    <name type="common">Wild peanut</name>
    <dbReference type="NCBI Taxonomy" id="130453"/>
    <lineage>
        <taxon>Eukaryota</taxon>
        <taxon>Viridiplantae</taxon>
        <taxon>Streptophyta</taxon>
        <taxon>Embryophyta</taxon>
        <taxon>Tracheophyta</taxon>
        <taxon>Spermatophyta</taxon>
        <taxon>Magnoliopsida</taxon>
        <taxon>eudicotyledons</taxon>
        <taxon>Gunneridae</taxon>
        <taxon>Pentapetalae</taxon>
        <taxon>rosids</taxon>
        <taxon>fabids</taxon>
        <taxon>Fabales</taxon>
        <taxon>Fabaceae</taxon>
        <taxon>Papilionoideae</taxon>
        <taxon>50 kb inversion clade</taxon>
        <taxon>dalbergioids sensu lato</taxon>
        <taxon>Dalbergieae</taxon>
        <taxon>Pterocarpus clade</taxon>
        <taxon>Arachis</taxon>
    </lineage>
</organism>
<dbReference type="InterPro" id="IPR032567">
    <property type="entry name" value="RTL1-rel"/>
</dbReference>
<dbReference type="InterPro" id="IPR021109">
    <property type="entry name" value="Peptidase_aspartic_dom_sf"/>
</dbReference>
<dbReference type="RefSeq" id="XP_020988450.1">
    <property type="nucleotide sequence ID" value="XM_021132791.2"/>
</dbReference>
<dbReference type="PANTHER" id="PTHR15503">
    <property type="entry name" value="LDOC1 RELATED"/>
    <property type="match status" value="1"/>
</dbReference>
<dbReference type="Pfam" id="PF13650">
    <property type="entry name" value="Asp_protease_2"/>
    <property type="match status" value="1"/>
</dbReference>
<reference evidence="1" key="1">
    <citation type="journal article" date="2016" name="Nat. Genet.">
        <title>The genome sequences of Arachis duranensis and Arachis ipaensis, the diploid ancestors of cultivated peanut.</title>
        <authorList>
            <person name="Bertioli D.J."/>
            <person name="Cannon S.B."/>
            <person name="Froenicke L."/>
            <person name="Huang G."/>
            <person name="Farmer A.D."/>
            <person name="Cannon E.K."/>
            <person name="Liu X."/>
            <person name="Gao D."/>
            <person name="Clevenger J."/>
            <person name="Dash S."/>
            <person name="Ren L."/>
            <person name="Moretzsohn M.C."/>
            <person name="Shirasawa K."/>
            <person name="Huang W."/>
            <person name="Vidigal B."/>
            <person name="Abernathy B."/>
            <person name="Chu Y."/>
            <person name="Niederhuth C.E."/>
            <person name="Umale P."/>
            <person name="Araujo A.C."/>
            <person name="Kozik A."/>
            <person name="Kim K.D."/>
            <person name="Burow M.D."/>
            <person name="Varshney R.K."/>
            <person name="Wang X."/>
            <person name="Zhang X."/>
            <person name="Barkley N."/>
            <person name="Guimaraes P.M."/>
            <person name="Isobe S."/>
            <person name="Guo B."/>
            <person name="Liao B."/>
            <person name="Stalker H.T."/>
            <person name="Schmitz R.J."/>
            <person name="Scheffler B.E."/>
            <person name="Leal-Bertioli S.C."/>
            <person name="Xun X."/>
            <person name="Jackson S.A."/>
            <person name="Michelmore R."/>
            <person name="Ozias-Akins P."/>
        </authorList>
    </citation>
    <scope>NUCLEOTIDE SEQUENCE [LARGE SCALE GENOMIC DNA]</scope>
    <source>
        <strain evidence="1">cv. V14167</strain>
    </source>
</reference>
<dbReference type="PANTHER" id="PTHR15503:SF22">
    <property type="entry name" value="TRANSPOSON TY3-I GAG POLYPROTEIN"/>
    <property type="match status" value="1"/>
</dbReference>
<evidence type="ECO:0000313" key="1">
    <source>
        <dbReference type="Proteomes" id="UP000515211"/>
    </source>
</evidence>
<dbReference type="AlphaFoldDB" id="A0A6P5MUZ1"/>
<gene>
    <name evidence="2" type="primary">LOC107470984</name>
</gene>